<dbReference type="Pfam" id="PF12146">
    <property type="entry name" value="Hydrolase_4"/>
    <property type="match status" value="1"/>
</dbReference>
<dbReference type="Gene3D" id="3.40.50.1820">
    <property type="entry name" value="alpha/beta hydrolase"/>
    <property type="match status" value="1"/>
</dbReference>
<dbReference type="InterPro" id="IPR029058">
    <property type="entry name" value="AB_hydrolase_fold"/>
</dbReference>
<dbReference type="PANTHER" id="PTHR43798:SF31">
    <property type="entry name" value="AB HYDROLASE SUPERFAMILY PROTEIN YCLE"/>
    <property type="match status" value="1"/>
</dbReference>
<proteinExistence type="predicted"/>
<organism evidence="3 4">
    <name type="scientific">Cyclobacterium xiamenense</name>
    <dbReference type="NCBI Taxonomy" id="1297121"/>
    <lineage>
        <taxon>Bacteria</taxon>
        <taxon>Pseudomonadati</taxon>
        <taxon>Bacteroidota</taxon>
        <taxon>Cytophagia</taxon>
        <taxon>Cytophagales</taxon>
        <taxon>Cyclobacteriaceae</taxon>
        <taxon>Cyclobacterium</taxon>
    </lineage>
</organism>
<dbReference type="InterPro" id="IPR022742">
    <property type="entry name" value="Hydrolase_4"/>
</dbReference>
<evidence type="ECO:0000313" key="3">
    <source>
        <dbReference type="EMBL" id="SEI77050.1"/>
    </source>
</evidence>
<gene>
    <name evidence="3" type="ORF">SAMN05192553_101207</name>
</gene>
<dbReference type="RefSeq" id="WP_092168261.1">
    <property type="nucleotide sequence ID" value="NZ_FNZH01000001.1"/>
</dbReference>
<keyword evidence="1" id="KW-0378">Hydrolase</keyword>
<dbReference type="AlphaFoldDB" id="A0A1H6TLD2"/>
<evidence type="ECO:0000313" key="4">
    <source>
        <dbReference type="Proteomes" id="UP000199403"/>
    </source>
</evidence>
<evidence type="ECO:0000256" key="1">
    <source>
        <dbReference type="ARBA" id="ARBA00022801"/>
    </source>
</evidence>
<protein>
    <submittedName>
        <fullName evidence="3">Serine aminopeptidase, S33</fullName>
    </submittedName>
</protein>
<dbReference type="OrthoDB" id="5416147at2"/>
<dbReference type="Proteomes" id="UP000199403">
    <property type="component" value="Unassembled WGS sequence"/>
</dbReference>
<name>A0A1H6TLD2_9BACT</name>
<keyword evidence="4" id="KW-1185">Reference proteome</keyword>
<dbReference type="PANTHER" id="PTHR43798">
    <property type="entry name" value="MONOACYLGLYCEROL LIPASE"/>
    <property type="match status" value="1"/>
</dbReference>
<accession>A0A1H6TLD2</accession>
<feature type="domain" description="Serine aminopeptidase S33" evidence="2">
    <location>
        <begin position="81"/>
        <end position="207"/>
    </location>
</feature>
<dbReference type="InterPro" id="IPR050266">
    <property type="entry name" value="AB_hydrolase_sf"/>
</dbReference>
<dbReference type="GO" id="GO:0016020">
    <property type="term" value="C:membrane"/>
    <property type="evidence" value="ECO:0007669"/>
    <property type="project" value="TreeGrafter"/>
</dbReference>
<keyword evidence="3" id="KW-0645">Protease</keyword>
<dbReference type="STRING" id="1416801.SAMN05192553_101207"/>
<dbReference type="SUPFAM" id="SSF53474">
    <property type="entry name" value="alpha/beta-Hydrolases"/>
    <property type="match status" value="1"/>
</dbReference>
<evidence type="ECO:0000259" key="2">
    <source>
        <dbReference type="Pfam" id="PF12146"/>
    </source>
</evidence>
<sequence length="341" mass="38092">MKKLIPWLMGTAILLVILYMVGPKESVQDLRGAYPEVPENLTALESYVRNKEDTVAGLKPGNRATIVWADSTRKEKTPYSILYVHGFGASHMEGDPVHRKIAAHFGANLYLSRLPEHGISRPNAFEYLSASDLIRGAREAYMISRQLGEKVIVLGTSMGGALSLVLAEERPEIAAVLLYSPCIAIYGDRLDPLFQPWMKQLMQLTMTESGIMEVPREPEEGKYWAGRLHINAYTSLAVLVKSKMNAETFEKVRQPLFMGYFYKNEEIQDRVVSVPAMLTMYEQLGTPEADKQKMTFPDAGDHVITSPIKTDQWASVLDASISFLEEVVNVPAREIPVPSGE</sequence>
<keyword evidence="3" id="KW-0031">Aminopeptidase</keyword>
<reference evidence="4" key="1">
    <citation type="submission" date="2016-10" db="EMBL/GenBank/DDBJ databases">
        <authorList>
            <person name="Varghese N."/>
            <person name="Submissions S."/>
        </authorList>
    </citation>
    <scope>NUCLEOTIDE SEQUENCE [LARGE SCALE GENOMIC DNA]</scope>
    <source>
        <strain evidence="4">IBRC-M 10761</strain>
    </source>
</reference>
<dbReference type="EMBL" id="FNZH01000001">
    <property type="protein sequence ID" value="SEI77050.1"/>
    <property type="molecule type" value="Genomic_DNA"/>
</dbReference>
<dbReference type="GO" id="GO:0004177">
    <property type="term" value="F:aminopeptidase activity"/>
    <property type="evidence" value="ECO:0007669"/>
    <property type="project" value="UniProtKB-KW"/>
</dbReference>